<organism evidence="7 8">
    <name type="scientific">Flavobacterium luteum</name>
    <dbReference type="NCBI Taxonomy" id="2026654"/>
    <lineage>
        <taxon>Bacteria</taxon>
        <taxon>Pseudomonadati</taxon>
        <taxon>Bacteroidota</taxon>
        <taxon>Flavobacteriia</taxon>
        <taxon>Flavobacteriales</taxon>
        <taxon>Flavobacteriaceae</taxon>
        <taxon>Flavobacterium</taxon>
    </lineage>
</organism>
<comment type="caution">
    <text evidence="7">The sequence shown here is derived from an EMBL/GenBank/DDBJ whole genome shotgun (WGS) entry which is preliminary data.</text>
</comment>
<evidence type="ECO:0000256" key="4">
    <source>
        <dbReference type="ARBA" id="ARBA00022825"/>
    </source>
</evidence>
<keyword evidence="3" id="KW-0378">Hydrolase</keyword>
<dbReference type="GO" id="GO:0008236">
    <property type="term" value="F:serine-type peptidase activity"/>
    <property type="evidence" value="ECO:0007669"/>
    <property type="project" value="UniProtKB-KW"/>
</dbReference>
<feature type="chain" id="PRO_5029618480" description="PDZ domain-containing protein" evidence="5">
    <location>
        <begin position="19"/>
        <end position="674"/>
    </location>
</feature>
<evidence type="ECO:0000313" key="7">
    <source>
        <dbReference type="EMBL" id="KAB1157520.1"/>
    </source>
</evidence>
<sequence>MKNVVVLLLLLFSKQIFGQSKTNACSTLYKINELVKDFHYRPKPINDSLSVYVFNNFIKKLDERNILFIESEINILKKHKYKLDNYVNNLNCDFLNEFYTIYQKAITRRAKIIETIKKETFPLSSAEIMKSYKKALPYLKTEEELKRILKKRMLFDILNEIAQSSTNKDSLTTVFPSLSETIKQKIFNDYTCEVSTNNLTIEDFYNLFISIYCSYFDPHTAFFSNNEKSNFLSSVSSDNYTLGITLSIKENNYLSIVEILPGGPAYFLEEIELGDQVIKVKSKEEEYFVNCFNFEKIVKILSSSEFKNVFLTMKKKSGEVYTVNLFKQVMKDYQNNVYSYILERDNQKTGYIKIPSFYSTLENGMTNVSDDVALEIAKLKDDKITGLIIDLENNGGGSMQEAILLCGLFVNSPYLSQIVTKKNHKEIIGNQKPKKSYSGPIIILINGLSASASEFFANVMQDYNLALIVGTKSLGKATIQEIIPLKDEKEQFLKLTIGEFYRVTGKTNQYSGITPDIEIPSLFDDQMPKENSLTTAFKNDKIESIVDTNKFPMNEKQKQAILEYKQQSKNNIELQKHIQLKATLNQFFIYKSVAIPLQFSAVFNFNKLNGFSKKWKEIEAFVKTQYLFNINNTSTDLKKIQTNNYLKSINSSQIKNLKNNFRVFESIKIIQSLK</sequence>
<dbReference type="GO" id="GO:0030288">
    <property type="term" value="C:outer membrane-bounded periplasmic space"/>
    <property type="evidence" value="ECO:0007669"/>
    <property type="project" value="TreeGrafter"/>
</dbReference>
<dbReference type="PANTHER" id="PTHR32060:SF22">
    <property type="entry name" value="CARBOXYL-TERMINAL-PROCESSING PEPTIDASE 3, CHLOROPLASTIC"/>
    <property type="match status" value="1"/>
</dbReference>
<keyword evidence="4" id="KW-0720">Serine protease</keyword>
<evidence type="ECO:0000256" key="2">
    <source>
        <dbReference type="ARBA" id="ARBA00022670"/>
    </source>
</evidence>
<dbReference type="InterPro" id="IPR029045">
    <property type="entry name" value="ClpP/crotonase-like_dom_sf"/>
</dbReference>
<dbReference type="GO" id="GO:0004175">
    <property type="term" value="F:endopeptidase activity"/>
    <property type="evidence" value="ECO:0007669"/>
    <property type="project" value="TreeGrafter"/>
</dbReference>
<comment type="similarity">
    <text evidence="1">Belongs to the peptidase S41A family.</text>
</comment>
<dbReference type="AlphaFoldDB" id="A0A7J5AJ45"/>
<feature type="domain" description="PDZ" evidence="6">
    <location>
        <begin position="236"/>
        <end position="316"/>
    </location>
</feature>
<reference evidence="7 8" key="1">
    <citation type="submission" date="2019-09" db="EMBL/GenBank/DDBJ databases">
        <title>Flavobacterium sp. nov., isolated from glacier ice.</title>
        <authorList>
            <person name="Liu Q."/>
        </authorList>
    </citation>
    <scope>NUCLEOTIDE SEQUENCE [LARGE SCALE GENOMIC DNA]</scope>
    <source>
        <strain evidence="7 8">NBRC 112527</strain>
    </source>
</reference>
<keyword evidence="2" id="KW-0645">Protease</keyword>
<dbReference type="OrthoDB" id="9812068at2"/>
<proteinExistence type="inferred from homology"/>
<dbReference type="SUPFAM" id="SSF52096">
    <property type="entry name" value="ClpP/crotonase"/>
    <property type="match status" value="1"/>
</dbReference>
<dbReference type="SUPFAM" id="SSF50156">
    <property type="entry name" value="PDZ domain-like"/>
    <property type="match status" value="1"/>
</dbReference>
<dbReference type="InterPro" id="IPR036034">
    <property type="entry name" value="PDZ_sf"/>
</dbReference>
<dbReference type="SMART" id="SM00245">
    <property type="entry name" value="TSPc"/>
    <property type="match status" value="1"/>
</dbReference>
<dbReference type="CDD" id="cd07560">
    <property type="entry name" value="Peptidase_S41_CPP"/>
    <property type="match status" value="1"/>
</dbReference>
<dbReference type="Gene3D" id="2.30.42.10">
    <property type="match status" value="1"/>
</dbReference>
<gene>
    <name evidence="7" type="ORF">F6464_00090</name>
</gene>
<keyword evidence="5" id="KW-0732">Signal</keyword>
<name>A0A7J5AJ45_9FLAO</name>
<feature type="signal peptide" evidence="5">
    <location>
        <begin position="1"/>
        <end position="18"/>
    </location>
</feature>
<evidence type="ECO:0000256" key="5">
    <source>
        <dbReference type="SAM" id="SignalP"/>
    </source>
</evidence>
<evidence type="ECO:0000313" key="8">
    <source>
        <dbReference type="Proteomes" id="UP000490922"/>
    </source>
</evidence>
<dbReference type="Pfam" id="PF03572">
    <property type="entry name" value="Peptidase_S41"/>
    <property type="match status" value="1"/>
</dbReference>
<dbReference type="Proteomes" id="UP000490922">
    <property type="component" value="Unassembled WGS sequence"/>
</dbReference>
<dbReference type="Pfam" id="PF17804">
    <property type="entry name" value="TSP_NTD"/>
    <property type="match status" value="1"/>
</dbReference>
<dbReference type="InterPro" id="IPR040573">
    <property type="entry name" value="TSP_N"/>
</dbReference>
<accession>A0A7J5AJ45</accession>
<dbReference type="PANTHER" id="PTHR32060">
    <property type="entry name" value="TAIL-SPECIFIC PROTEASE"/>
    <property type="match status" value="1"/>
</dbReference>
<dbReference type="GO" id="GO:0007165">
    <property type="term" value="P:signal transduction"/>
    <property type="evidence" value="ECO:0007669"/>
    <property type="project" value="TreeGrafter"/>
</dbReference>
<protein>
    <recommendedName>
        <fullName evidence="6">PDZ domain-containing protein</fullName>
    </recommendedName>
</protein>
<evidence type="ECO:0000256" key="3">
    <source>
        <dbReference type="ARBA" id="ARBA00022801"/>
    </source>
</evidence>
<keyword evidence="8" id="KW-1185">Reference proteome</keyword>
<dbReference type="GO" id="GO:0006508">
    <property type="term" value="P:proteolysis"/>
    <property type="evidence" value="ECO:0007669"/>
    <property type="project" value="UniProtKB-KW"/>
</dbReference>
<dbReference type="Gene3D" id="3.90.226.10">
    <property type="entry name" value="2-enoyl-CoA Hydratase, Chain A, domain 1"/>
    <property type="match status" value="1"/>
</dbReference>
<dbReference type="PROSITE" id="PS50106">
    <property type="entry name" value="PDZ"/>
    <property type="match status" value="1"/>
</dbReference>
<dbReference type="InterPro" id="IPR005151">
    <property type="entry name" value="Tail-specific_protease"/>
</dbReference>
<evidence type="ECO:0000259" key="6">
    <source>
        <dbReference type="PROSITE" id="PS50106"/>
    </source>
</evidence>
<dbReference type="EMBL" id="WAEM01000001">
    <property type="protein sequence ID" value="KAB1157520.1"/>
    <property type="molecule type" value="Genomic_DNA"/>
</dbReference>
<dbReference type="RefSeq" id="WP_151105713.1">
    <property type="nucleotide sequence ID" value="NZ_WAEM01000001.1"/>
</dbReference>
<evidence type="ECO:0000256" key="1">
    <source>
        <dbReference type="ARBA" id="ARBA00009179"/>
    </source>
</evidence>
<dbReference type="InterPro" id="IPR004447">
    <property type="entry name" value="Peptidase_S41A"/>
</dbReference>
<dbReference type="InterPro" id="IPR001478">
    <property type="entry name" value="PDZ"/>
</dbReference>